<sequence>MWKTGLQVVSEELTTILLCDLYQRNYHLPLQSLKVPDHPIRHLVDCRMVGEFCQEVCQRKAFGYQHTCGRALEVVTSMRYDHVFPHIKYWDEMHNCKAKWNSEDFVELHKPSEVPSAEACAAVYRGDVCARIEELNLSFSQSLKKYREHGMSWLEISIECLPRGMPKDRVITALVFLIYVGMIQNGGYVYFQKLAEQELQLPVTQKHLEQLRVLSQLLLIQSHKVWRFHESVPY</sequence>
<feature type="transmembrane region" description="Helical" evidence="1">
    <location>
        <begin position="170"/>
        <end position="191"/>
    </location>
</feature>
<reference evidence="2" key="1">
    <citation type="submission" date="2023-08" db="EMBL/GenBank/DDBJ databases">
        <title>Chromosome-level Genome Assembly of mud carp (Cirrhinus molitorella).</title>
        <authorList>
            <person name="Liu H."/>
        </authorList>
    </citation>
    <scope>NUCLEOTIDE SEQUENCE</scope>
    <source>
        <strain evidence="2">Prfri</strain>
        <tissue evidence="2">Muscle</tissue>
    </source>
</reference>
<keyword evidence="1" id="KW-1133">Transmembrane helix</keyword>
<organism evidence="2 3">
    <name type="scientific">Cirrhinus molitorella</name>
    <name type="common">mud carp</name>
    <dbReference type="NCBI Taxonomy" id="172907"/>
    <lineage>
        <taxon>Eukaryota</taxon>
        <taxon>Metazoa</taxon>
        <taxon>Chordata</taxon>
        <taxon>Craniata</taxon>
        <taxon>Vertebrata</taxon>
        <taxon>Euteleostomi</taxon>
        <taxon>Actinopterygii</taxon>
        <taxon>Neopterygii</taxon>
        <taxon>Teleostei</taxon>
        <taxon>Ostariophysi</taxon>
        <taxon>Cypriniformes</taxon>
        <taxon>Cyprinidae</taxon>
        <taxon>Labeoninae</taxon>
        <taxon>Labeonini</taxon>
        <taxon>Cirrhinus</taxon>
    </lineage>
</organism>
<protein>
    <submittedName>
        <fullName evidence="2">Uncharacterized protein</fullName>
    </submittedName>
</protein>
<dbReference type="AlphaFoldDB" id="A0AA88TIA6"/>
<accession>A0AA88TIA6</accession>
<comment type="caution">
    <text evidence="2">The sequence shown here is derived from an EMBL/GenBank/DDBJ whole genome shotgun (WGS) entry which is preliminary data.</text>
</comment>
<gene>
    <name evidence="2" type="ORF">Q8A67_016768</name>
</gene>
<evidence type="ECO:0000313" key="2">
    <source>
        <dbReference type="EMBL" id="KAK2885931.1"/>
    </source>
</evidence>
<evidence type="ECO:0000256" key="1">
    <source>
        <dbReference type="SAM" id="Phobius"/>
    </source>
</evidence>
<name>A0AA88TIA6_9TELE</name>
<evidence type="ECO:0000313" key="3">
    <source>
        <dbReference type="Proteomes" id="UP001187343"/>
    </source>
</evidence>
<dbReference type="Proteomes" id="UP001187343">
    <property type="component" value="Unassembled WGS sequence"/>
</dbReference>
<dbReference type="EMBL" id="JAUYZG010000016">
    <property type="protein sequence ID" value="KAK2885931.1"/>
    <property type="molecule type" value="Genomic_DNA"/>
</dbReference>
<keyword evidence="1" id="KW-0472">Membrane</keyword>
<proteinExistence type="predicted"/>
<keyword evidence="1" id="KW-0812">Transmembrane</keyword>
<keyword evidence="3" id="KW-1185">Reference proteome</keyword>